<gene>
    <name evidence="3" type="ORF">WKW82_36730</name>
</gene>
<proteinExistence type="inferred from homology"/>
<dbReference type="Pfam" id="PF03401">
    <property type="entry name" value="TctC"/>
    <property type="match status" value="1"/>
</dbReference>
<comment type="caution">
    <text evidence="3">The sequence shown here is derived from an EMBL/GenBank/DDBJ whole genome shotgun (WGS) entry which is preliminary data.</text>
</comment>
<dbReference type="CDD" id="cd07012">
    <property type="entry name" value="PBP2_Bug_TTT"/>
    <property type="match status" value="1"/>
</dbReference>
<protein>
    <submittedName>
        <fullName evidence="3">Tripartite tricarboxylate transporter substrate binding protein</fullName>
    </submittedName>
</protein>
<comment type="similarity">
    <text evidence="1">Belongs to the UPF0065 (bug) family.</text>
</comment>
<dbReference type="Gene3D" id="3.40.190.150">
    <property type="entry name" value="Bordetella uptake gene, domain 1"/>
    <property type="match status" value="1"/>
</dbReference>
<dbReference type="RefSeq" id="WP_340348134.1">
    <property type="nucleotide sequence ID" value="NZ_JBBKZT010000033.1"/>
</dbReference>
<evidence type="ECO:0000256" key="1">
    <source>
        <dbReference type="ARBA" id="ARBA00006987"/>
    </source>
</evidence>
<dbReference type="PANTHER" id="PTHR42928">
    <property type="entry name" value="TRICARBOXYLATE-BINDING PROTEIN"/>
    <property type="match status" value="1"/>
</dbReference>
<reference evidence="3 4" key="1">
    <citation type="submission" date="2024-03" db="EMBL/GenBank/DDBJ databases">
        <title>Novel species of the genus Variovorax.</title>
        <authorList>
            <person name="Liu Q."/>
            <person name="Xin Y.-H."/>
        </authorList>
    </citation>
    <scope>NUCLEOTIDE SEQUENCE [LARGE SCALE GENOMIC DNA]</scope>
    <source>
        <strain evidence="3 4">KACC 18900</strain>
    </source>
</reference>
<dbReference type="Gene3D" id="3.40.190.10">
    <property type="entry name" value="Periplasmic binding protein-like II"/>
    <property type="match status" value="1"/>
</dbReference>
<dbReference type="Proteomes" id="UP001385892">
    <property type="component" value="Unassembled WGS sequence"/>
</dbReference>
<keyword evidence="2" id="KW-0732">Signal</keyword>
<evidence type="ECO:0000256" key="2">
    <source>
        <dbReference type="SAM" id="SignalP"/>
    </source>
</evidence>
<dbReference type="InterPro" id="IPR005064">
    <property type="entry name" value="BUG"/>
</dbReference>
<organism evidence="3 4">
    <name type="scientific">Variovorax rhizosphaerae</name>
    <dbReference type="NCBI Taxonomy" id="1836200"/>
    <lineage>
        <taxon>Bacteria</taxon>
        <taxon>Pseudomonadati</taxon>
        <taxon>Pseudomonadota</taxon>
        <taxon>Betaproteobacteria</taxon>
        <taxon>Burkholderiales</taxon>
        <taxon>Comamonadaceae</taxon>
        <taxon>Variovorax</taxon>
    </lineage>
</organism>
<feature type="signal peptide" evidence="2">
    <location>
        <begin position="1"/>
        <end position="20"/>
    </location>
</feature>
<accession>A0ABU8WXF2</accession>
<dbReference type="EMBL" id="JBBKZT010000033">
    <property type="protein sequence ID" value="MEJ8852223.1"/>
    <property type="molecule type" value="Genomic_DNA"/>
</dbReference>
<evidence type="ECO:0000313" key="4">
    <source>
        <dbReference type="Proteomes" id="UP001385892"/>
    </source>
</evidence>
<sequence length="313" mass="32663">MLKKLLATLALSMSSVLCGAQAPAVTQVVVPAPPGGPSDLIARIVIGKFQSQGETFVIDNRAGANGMIAARGVASDAKAWMVADGTLLTVNPLLYPKEKAFDIERDIEPVAGLLLQPTVLVVRADAPWKTMKDLVDAAKAGSVSFASGGIGSSGHLTMGLFAEAAGFTPMHVPYKGIAPALTDLIGGRVDAAFVLVSGVASLVKSGKLRALAVASDTRLPLAPGVPTIAEAGLKGFRGEGAYFLMMSAKAPAADKDKASERMKQALSDTSLQDKLKDLGLSPRWMSASDAKKWIATEHERNAKFIASNNIRLE</sequence>
<dbReference type="PIRSF" id="PIRSF017082">
    <property type="entry name" value="YflP"/>
    <property type="match status" value="1"/>
</dbReference>
<dbReference type="PANTHER" id="PTHR42928:SF5">
    <property type="entry name" value="BLR1237 PROTEIN"/>
    <property type="match status" value="1"/>
</dbReference>
<evidence type="ECO:0000313" key="3">
    <source>
        <dbReference type="EMBL" id="MEJ8852223.1"/>
    </source>
</evidence>
<dbReference type="InterPro" id="IPR042100">
    <property type="entry name" value="Bug_dom1"/>
</dbReference>
<name>A0ABU8WXF2_9BURK</name>
<keyword evidence="4" id="KW-1185">Reference proteome</keyword>
<dbReference type="SUPFAM" id="SSF53850">
    <property type="entry name" value="Periplasmic binding protein-like II"/>
    <property type="match status" value="1"/>
</dbReference>
<feature type="chain" id="PRO_5045687967" evidence="2">
    <location>
        <begin position="21"/>
        <end position="313"/>
    </location>
</feature>